<dbReference type="GO" id="GO:0051015">
    <property type="term" value="F:actin filament binding"/>
    <property type="evidence" value="ECO:0007669"/>
    <property type="project" value="InterPro"/>
</dbReference>
<dbReference type="EnsemblMetazoa" id="ASIC003499-RA">
    <property type="protein sequence ID" value="ASIC003499-PA"/>
    <property type="gene ID" value="ASIC003499"/>
</dbReference>
<dbReference type="Pfam" id="PF13499">
    <property type="entry name" value="EF-hand_7"/>
    <property type="match status" value="1"/>
</dbReference>
<dbReference type="STRING" id="74873.A0A084VER6"/>
<dbReference type="AlphaFoldDB" id="A0A084VER6"/>
<dbReference type="EMBL" id="KE524778">
    <property type="protein sequence ID" value="KFB36460.1"/>
    <property type="molecule type" value="Genomic_DNA"/>
</dbReference>
<dbReference type="SUPFAM" id="SSF47576">
    <property type="entry name" value="Calponin-homology domain, CH-domain"/>
    <property type="match status" value="1"/>
</dbReference>
<evidence type="ECO:0000256" key="3">
    <source>
        <dbReference type="ARBA" id="ARBA00022837"/>
    </source>
</evidence>
<feature type="domain" description="EF-hand" evidence="7">
    <location>
        <begin position="14"/>
        <end position="49"/>
    </location>
</feature>
<dbReference type="SMART" id="SM00054">
    <property type="entry name" value="EFh"/>
    <property type="match status" value="1"/>
</dbReference>
<dbReference type="GO" id="GO:0005737">
    <property type="term" value="C:cytoplasm"/>
    <property type="evidence" value="ECO:0007669"/>
    <property type="project" value="TreeGrafter"/>
</dbReference>
<evidence type="ECO:0000259" key="7">
    <source>
        <dbReference type="PROSITE" id="PS50222"/>
    </source>
</evidence>
<evidence type="ECO:0000313" key="9">
    <source>
        <dbReference type="EnsemblMetazoa" id="ASIC003499-PA"/>
    </source>
</evidence>
<feature type="region of interest" description="Disordered" evidence="5">
    <location>
        <begin position="678"/>
        <end position="749"/>
    </location>
</feature>
<dbReference type="CDD" id="cd21292">
    <property type="entry name" value="CH_PLS_rpt1"/>
    <property type="match status" value="1"/>
</dbReference>
<feature type="domain" description="Calponin-homology (CH)" evidence="6">
    <location>
        <begin position="512"/>
        <end position="620"/>
    </location>
</feature>
<dbReference type="VEuPathDB" id="VectorBase:ASIC003499"/>
<dbReference type="Proteomes" id="UP000030765">
    <property type="component" value="Unassembled WGS sequence"/>
</dbReference>
<protein>
    <submittedName>
        <fullName evidence="8">AGAP004071-PA-like protein</fullName>
    </submittedName>
</protein>
<dbReference type="PROSITE" id="PS50021">
    <property type="entry name" value="CH"/>
    <property type="match status" value="4"/>
</dbReference>
<accession>A0A084VER6</accession>
<dbReference type="Gene3D" id="1.10.238.10">
    <property type="entry name" value="EF-hand"/>
    <property type="match status" value="1"/>
</dbReference>
<keyword evidence="10" id="KW-1185">Reference proteome</keyword>
<dbReference type="Gene3D" id="1.10.418.10">
    <property type="entry name" value="Calponin-like domain"/>
    <property type="match status" value="4"/>
</dbReference>
<evidence type="ECO:0000256" key="1">
    <source>
        <dbReference type="ARBA" id="ARBA00022723"/>
    </source>
</evidence>
<dbReference type="GO" id="GO:0005884">
    <property type="term" value="C:actin filament"/>
    <property type="evidence" value="ECO:0007669"/>
    <property type="project" value="TreeGrafter"/>
</dbReference>
<gene>
    <name evidence="8" type="ORF">ZHAS_00003499</name>
</gene>
<dbReference type="PROSITE" id="PS00020">
    <property type="entry name" value="ACTININ_2"/>
    <property type="match status" value="1"/>
</dbReference>
<dbReference type="FunFam" id="1.10.418.10:FF:000071">
    <property type="entry name" value="plastin-1 isoform X1"/>
    <property type="match status" value="1"/>
</dbReference>
<evidence type="ECO:0000256" key="2">
    <source>
        <dbReference type="ARBA" id="ARBA00022737"/>
    </source>
</evidence>
<dbReference type="CDD" id="cd21295">
    <property type="entry name" value="CH_PLS_rpt2"/>
    <property type="match status" value="1"/>
</dbReference>
<dbReference type="GO" id="GO:0051017">
    <property type="term" value="P:actin filament bundle assembly"/>
    <property type="evidence" value="ECO:0007669"/>
    <property type="project" value="InterPro"/>
</dbReference>
<dbReference type="InterPro" id="IPR036872">
    <property type="entry name" value="CH_dom_sf"/>
</dbReference>
<keyword evidence="4" id="KW-0009">Actin-binding</keyword>
<dbReference type="CDD" id="cd21298">
    <property type="entry name" value="CH_PLS_rpt3"/>
    <property type="match status" value="1"/>
</dbReference>
<dbReference type="CDD" id="cd21301">
    <property type="entry name" value="CH_PLS_rpt4"/>
    <property type="match status" value="1"/>
</dbReference>
<dbReference type="GO" id="GO:0005509">
    <property type="term" value="F:calcium ion binding"/>
    <property type="evidence" value="ECO:0007669"/>
    <property type="project" value="InterPro"/>
</dbReference>
<dbReference type="FunFam" id="1.10.418.10:FF:000042">
    <property type="entry name" value="Fimbrin, putative"/>
    <property type="match status" value="1"/>
</dbReference>
<dbReference type="FunFam" id="1.10.418.10:FF:000010">
    <property type="entry name" value="Plastin-3 isoform 1"/>
    <property type="match status" value="1"/>
</dbReference>
<dbReference type="PROSITE" id="PS00018">
    <property type="entry name" value="EF_HAND_1"/>
    <property type="match status" value="1"/>
</dbReference>
<dbReference type="Pfam" id="PF00307">
    <property type="entry name" value="CH"/>
    <property type="match status" value="4"/>
</dbReference>
<name>A0A084VER6_ANOSI</name>
<keyword evidence="1" id="KW-0479">Metal-binding</keyword>
<dbReference type="OrthoDB" id="431378at2759"/>
<reference evidence="8 10" key="1">
    <citation type="journal article" date="2014" name="BMC Genomics">
        <title>Genome sequence of Anopheles sinensis provides insight into genetics basis of mosquito competence for malaria parasites.</title>
        <authorList>
            <person name="Zhou D."/>
            <person name="Zhang D."/>
            <person name="Ding G."/>
            <person name="Shi L."/>
            <person name="Hou Q."/>
            <person name="Ye Y."/>
            <person name="Xu Y."/>
            <person name="Zhou H."/>
            <person name="Xiong C."/>
            <person name="Li S."/>
            <person name="Yu J."/>
            <person name="Hong S."/>
            <person name="Yu X."/>
            <person name="Zou P."/>
            <person name="Chen C."/>
            <person name="Chang X."/>
            <person name="Wang W."/>
            <person name="Lv Y."/>
            <person name="Sun Y."/>
            <person name="Ma L."/>
            <person name="Shen B."/>
            <person name="Zhu C."/>
        </authorList>
    </citation>
    <scope>NUCLEOTIDE SEQUENCE [LARGE SCALE GENOMIC DNA]</scope>
</reference>
<dbReference type="PROSITE" id="PS50222">
    <property type="entry name" value="EF_HAND_2"/>
    <property type="match status" value="1"/>
</dbReference>
<dbReference type="PANTHER" id="PTHR19961:SF18">
    <property type="entry name" value="FI19014P1"/>
    <property type="match status" value="1"/>
</dbReference>
<dbReference type="InterPro" id="IPR001715">
    <property type="entry name" value="CH_dom"/>
</dbReference>
<dbReference type="GO" id="GO:0032432">
    <property type="term" value="C:actin filament bundle"/>
    <property type="evidence" value="ECO:0007669"/>
    <property type="project" value="TreeGrafter"/>
</dbReference>
<dbReference type="InterPro" id="IPR018247">
    <property type="entry name" value="EF_Hand_1_Ca_BS"/>
</dbReference>
<dbReference type="PROSITE" id="PS00019">
    <property type="entry name" value="ACTININ_1"/>
    <property type="match status" value="1"/>
</dbReference>
<dbReference type="FunFam" id="1.10.418.10:FF:000066">
    <property type="entry name" value="plastin-1 isoform X2"/>
    <property type="match status" value="1"/>
</dbReference>
<evidence type="ECO:0000313" key="10">
    <source>
        <dbReference type="Proteomes" id="UP000030765"/>
    </source>
</evidence>
<dbReference type="InterPro" id="IPR001589">
    <property type="entry name" value="Actinin_actin-bd_CS"/>
</dbReference>
<feature type="domain" description="Calponin-homology (CH)" evidence="6">
    <location>
        <begin position="391"/>
        <end position="499"/>
    </location>
</feature>
<evidence type="ECO:0000256" key="5">
    <source>
        <dbReference type="SAM" id="MobiDB-lite"/>
    </source>
</evidence>
<feature type="compositionally biased region" description="Polar residues" evidence="5">
    <location>
        <begin position="678"/>
        <end position="687"/>
    </location>
</feature>
<proteinExistence type="predicted"/>
<evidence type="ECO:0000256" key="4">
    <source>
        <dbReference type="ARBA" id="ARBA00023203"/>
    </source>
</evidence>
<dbReference type="OMA" id="WQLMRKN"/>
<feature type="domain" description="Calponin-homology (CH)" evidence="6">
    <location>
        <begin position="125"/>
        <end position="241"/>
    </location>
</feature>
<dbReference type="GO" id="GO:0051639">
    <property type="term" value="P:actin filament network formation"/>
    <property type="evidence" value="ECO:0007669"/>
    <property type="project" value="TreeGrafter"/>
</dbReference>
<evidence type="ECO:0000313" key="8">
    <source>
        <dbReference type="EMBL" id="KFB36460.1"/>
    </source>
</evidence>
<keyword evidence="2" id="KW-0677">Repeat</keyword>
<dbReference type="PANTHER" id="PTHR19961">
    <property type="entry name" value="FIMBRIN/PLASTIN"/>
    <property type="match status" value="1"/>
</dbReference>
<reference evidence="9" key="2">
    <citation type="submission" date="2020-05" db="UniProtKB">
        <authorList>
            <consortium name="EnsemblMetazoa"/>
        </authorList>
    </citation>
    <scope>IDENTIFICATION</scope>
</reference>
<dbReference type="CDD" id="cd00051">
    <property type="entry name" value="EFh"/>
    <property type="match status" value="1"/>
</dbReference>
<dbReference type="VEuPathDB" id="VectorBase:ASIS018208"/>
<dbReference type="InterPro" id="IPR039959">
    <property type="entry name" value="Fimbrin/Plastin"/>
</dbReference>
<keyword evidence="3" id="KW-0106">Calcium</keyword>
<organism evidence="8">
    <name type="scientific">Anopheles sinensis</name>
    <name type="common">Mosquito</name>
    <dbReference type="NCBI Taxonomy" id="74873"/>
    <lineage>
        <taxon>Eukaryota</taxon>
        <taxon>Metazoa</taxon>
        <taxon>Ecdysozoa</taxon>
        <taxon>Arthropoda</taxon>
        <taxon>Hexapoda</taxon>
        <taxon>Insecta</taxon>
        <taxon>Pterygota</taxon>
        <taxon>Neoptera</taxon>
        <taxon>Endopterygota</taxon>
        <taxon>Diptera</taxon>
        <taxon>Nematocera</taxon>
        <taxon>Culicoidea</taxon>
        <taxon>Culicidae</taxon>
        <taxon>Anophelinae</taxon>
        <taxon>Anopheles</taxon>
    </lineage>
</organism>
<evidence type="ECO:0000259" key="6">
    <source>
        <dbReference type="PROSITE" id="PS50021"/>
    </source>
</evidence>
<dbReference type="InterPro" id="IPR011992">
    <property type="entry name" value="EF-hand-dom_pair"/>
</dbReference>
<dbReference type="SMART" id="SM00033">
    <property type="entry name" value="CH"/>
    <property type="match status" value="4"/>
</dbReference>
<dbReference type="FunFam" id="1.10.238.10:FF:000263">
    <property type="entry name" value="plastin-1 isoform X2"/>
    <property type="match status" value="1"/>
</dbReference>
<dbReference type="EMBL" id="ATLV01012288">
    <property type="status" value="NOT_ANNOTATED_CDS"/>
    <property type="molecule type" value="Genomic_DNA"/>
</dbReference>
<dbReference type="InterPro" id="IPR002048">
    <property type="entry name" value="EF_hand_dom"/>
</dbReference>
<feature type="domain" description="Calponin-homology (CH)" evidence="6">
    <location>
        <begin position="269"/>
        <end position="374"/>
    </location>
</feature>
<dbReference type="SUPFAM" id="SSF47473">
    <property type="entry name" value="EF-hand"/>
    <property type="match status" value="1"/>
</dbReference>
<sequence length="749" mass="82912">MASFRNAPKSLSVEERAEMKEKFEEIDTNKDGFIELKELKDALDQVGFKLPGYQIRQMIDEYTNKQRSQHVGKLSYDEFETLCMDLKARDVASTFKKVVSKKENLETLGGMSDSSAAGTTHSVRVEEQLAFSDWINSNLLHDPDTAHLLPLDPEGKQLYEKMKDGILLCKIVNHSCPDTIDERAINKKNLTVYTKFENLTLALVSSQAIGCNIVNIDAHDLAKGKPHLVLGLLWQIIRIGLFSHITLDSCPGLATLLSDGERLEDLMKLSPEAILLRWVNHHLERAGISRRCTNFQSDISDSEVYSYLLNQIAPKDAGVNLEALREQNAVNRAEVMLQQAAKLNCRSFVTPQDVVNGVYKLNLAFVANLFNNHPGLDQPEEIEGLESIEETREEKTYRNWMNSMGVKPHVNWLYSDLADGLIIFQLFDIIQPGIVQWKRVHQKFTPLRKFMEKLENCNYAVELGKQLKFSLVGIAGQDLSDGNATLTLALIWQLMRAYTLSILSRLANTGNPIIEKEIVQWVNSKLQNAGKRTSLRNFQDSAIADGKIIIDLIDAIKPGSINYDNVRDGGNPEENLENAKYAVSMARKIGARVYALPEDITEVKSKMLMTVFACLMAMDYVPNMDSVKPVATVTSPVPPQPYNNGVATPTATVAAASATPVASSPEPTKQVEIVETPESTAVVTNGTNGNGAIEEDETSPTEQSQPEQPAVVAAKQLPTADPATSETIVTPPAPTASDTNATNEDEWAE</sequence>